<keyword evidence="2" id="KW-1185">Reference proteome</keyword>
<accession>G0MUA9</accession>
<dbReference type="EMBL" id="GL379812">
    <property type="protein sequence ID" value="EGT44246.1"/>
    <property type="molecule type" value="Genomic_DNA"/>
</dbReference>
<dbReference type="SUPFAM" id="SSF49899">
    <property type="entry name" value="Concanavalin A-like lectins/glucanases"/>
    <property type="match status" value="1"/>
</dbReference>
<dbReference type="InParanoid" id="G0MUA9"/>
<evidence type="ECO:0000313" key="1">
    <source>
        <dbReference type="EMBL" id="EGT44246.1"/>
    </source>
</evidence>
<reference evidence="2" key="1">
    <citation type="submission" date="2011-07" db="EMBL/GenBank/DDBJ databases">
        <authorList>
            <consortium name="Caenorhabditis brenneri Sequencing and Analysis Consortium"/>
            <person name="Wilson R.K."/>
        </authorList>
    </citation>
    <scope>NUCLEOTIDE SEQUENCE [LARGE SCALE GENOMIC DNA]</scope>
    <source>
        <strain evidence="2">PB2801</strain>
    </source>
</reference>
<evidence type="ECO:0000313" key="2">
    <source>
        <dbReference type="Proteomes" id="UP000008068"/>
    </source>
</evidence>
<dbReference type="AlphaFoldDB" id="G0MUA9"/>
<organism evidence="2">
    <name type="scientific">Caenorhabditis brenneri</name>
    <name type="common">Nematode worm</name>
    <dbReference type="NCBI Taxonomy" id="135651"/>
    <lineage>
        <taxon>Eukaryota</taxon>
        <taxon>Metazoa</taxon>
        <taxon>Ecdysozoa</taxon>
        <taxon>Nematoda</taxon>
        <taxon>Chromadorea</taxon>
        <taxon>Rhabditida</taxon>
        <taxon>Rhabditina</taxon>
        <taxon>Rhabditomorpha</taxon>
        <taxon>Rhabditoidea</taxon>
        <taxon>Rhabditidae</taxon>
        <taxon>Peloderinae</taxon>
        <taxon>Caenorhabditis</taxon>
    </lineage>
</organism>
<proteinExistence type="predicted"/>
<dbReference type="InterPro" id="IPR013320">
    <property type="entry name" value="ConA-like_dom_sf"/>
</dbReference>
<protein>
    <recommendedName>
        <fullName evidence="3">Galectin</fullName>
    </recommendedName>
</protein>
<sequence>MFYYRSKRHYLSGIIQSSRNFLSSALSHEYKAVEDVKHMEILENFELGTQNSNPNYGLNLRSRVQDLEFHFCFGGWATLEVEVEDNYYAITINSDWKNVYYHRMASNLVHQLSVTGNAMVQAFEIDSDSIRSNTWDDSKDDDSANGDDDL</sequence>
<evidence type="ECO:0008006" key="3">
    <source>
        <dbReference type="Google" id="ProtNLM"/>
    </source>
</evidence>
<dbReference type="HOGENOM" id="CLU_1742185_0_0_1"/>
<name>G0MUA9_CAEBE</name>
<gene>
    <name evidence="1" type="ORF">CAEBREN_24665</name>
</gene>
<dbReference type="Proteomes" id="UP000008068">
    <property type="component" value="Unassembled WGS sequence"/>
</dbReference>